<dbReference type="PANTHER" id="PTHR47618">
    <property type="entry name" value="BIFUNCTIONAL OLIGORIBONUCLEASE AND PAP PHOSPHATASE NRNA"/>
    <property type="match status" value="1"/>
</dbReference>
<evidence type="ECO:0000259" key="1">
    <source>
        <dbReference type="Pfam" id="PF01368"/>
    </source>
</evidence>
<dbReference type="InterPro" id="IPR051319">
    <property type="entry name" value="Oligoribo/pAp-PDE_c-di-AMP_PDE"/>
</dbReference>
<keyword evidence="5" id="KW-1185">Reference proteome</keyword>
<dbReference type="RefSeq" id="WP_068807960.1">
    <property type="nucleotide sequence ID" value="NZ_LXND01000080.1"/>
</dbReference>
<feature type="domain" description="DHHA1" evidence="2">
    <location>
        <begin position="243"/>
        <end position="307"/>
    </location>
</feature>
<dbReference type="InterPro" id="IPR038763">
    <property type="entry name" value="DHH_sf"/>
</dbReference>
<feature type="domain" description="DDH" evidence="1">
    <location>
        <begin position="14"/>
        <end position="150"/>
    </location>
</feature>
<reference evidence="4 5" key="1">
    <citation type="submission" date="2016-05" db="EMBL/GenBank/DDBJ databases">
        <title>Draft genome sequence of Pediococcus parvulus 2.6, a probiotic beta-glucan producer strain.</title>
        <authorList>
            <person name="Mohedano M.L."/>
            <person name="Perez-Ramos A."/>
            <person name="Duenas M.T."/>
            <person name="Lamontanara A."/>
            <person name="Orru L."/>
            <person name="Spano G."/>
            <person name="Capozzi V."/>
            <person name="Lopez P."/>
        </authorList>
    </citation>
    <scope>NUCLEOTIDE SEQUENCE [LARGE SCALE GENOMIC DNA]</scope>
    <source>
        <strain evidence="4 5">2.6</strain>
    </source>
</reference>
<dbReference type="EMBL" id="WERX01000011">
    <property type="protein sequence ID" value="MDV7694161.1"/>
    <property type="molecule type" value="Genomic_DNA"/>
</dbReference>
<dbReference type="GO" id="GO:0003676">
    <property type="term" value="F:nucleic acid binding"/>
    <property type="evidence" value="ECO:0007669"/>
    <property type="project" value="InterPro"/>
</dbReference>
<dbReference type="InterPro" id="IPR001667">
    <property type="entry name" value="DDH_dom"/>
</dbReference>
<evidence type="ECO:0000313" key="5">
    <source>
        <dbReference type="Proteomes" id="UP000077280"/>
    </source>
</evidence>
<evidence type="ECO:0000313" key="6">
    <source>
        <dbReference type="Proteomes" id="UP001275867"/>
    </source>
</evidence>
<dbReference type="Gene3D" id="3.90.1640.10">
    <property type="entry name" value="inorganic pyrophosphatase (n-terminal core)"/>
    <property type="match status" value="1"/>
</dbReference>
<accession>A0AAP5WDA1</accession>
<dbReference type="PANTHER" id="PTHR47618:SF1">
    <property type="entry name" value="BIFUNCTIONAL OLIGORIBONUCLEASE AND PAP PHOSPHATASE NRNA"/>
    <property type="match status" value="1"/>
</dbReference>
<name>A0AAP5WDA1_9LACO</name>
<dbReference type="Pfam" id="PF01368">
    <property type="entry name" value="DHH"/>
    <property type="match status" value="1"/>
</dbReference>
<proteinExistence type="predicted"/>
<dbReference type="InterPro" id="IPR003156">
    <property type="entry name" value="DHHA1_dom"/>
</dbReference>
<evidence type="ECO:0000259" key="2">
    <source>
        <dbReference type="Pfam" id="PF02272"/>
    </source>
</evidence>
<evidence type="ECO:0000313" key="3">
    <source>
        <dbReference type="EMBL" id="MDV7694161.1"/>
    </source>
</evidence>
<dbReference type="Proteomes" id="UP001275867">
    <property type="component" value="Unassembled WGS sequence"/>
</dbReference>
<dbReference type="SUPFAM" id="SSF64182">
    <property type="entry name" value="DHH phosphoesterases"/>
    <property type="match status" value="1"/>
</dbReference>
<dbReference type="EMBL" id="LXND01000080">
    <property type="protein sequence ID" value="OAD63359.1"/>
    <property type="molecule type" value="Genomic_DNA"/>
</dbReference>
<dbReference type="Gene3D" id="3.10.310.30">
    <property type="match status" value="1"/>
</dbReference>
<sequence>MISEIMTLIKTHQRIFIYRHVNPDPDAIGSQVGLARMLQISFPEKQIFSVGSPSSSLAWISDEMGLEKLPTVDDLVIVVDCANRGRIDGPLPVEPTIKIDHHPNLDPYAKINWVKEGTSSCAELIYELYQTNPGMLKLNMKIASALYAGIIGDTVNFSTGDTTSETFQVAADLRRFGVDVSQISHEATAIDFQISKLFGFVMTNMEVNDHGLGCILIPQRVLKGLNIAWGDEDAIIPLPGQLIDVKMWLIFIESPTGNYRVHLRSKTIPIDGVARKFAGGGHPLTSGTYVDDLQDVEALIKATDKLLDTQKSA</sequence>
<protein>
    <submittedName>
        <fullName evidence="3">Bifunctional oligoribonuclease/PAP phosphatase NrnA</fullName>
    </submittedName>
</protein>
<reference evidence="3" key="2">
    <citation type="submission" date="2019-10" db="EMBL/GenBank/DDBJ databases">
        <title>Malate fermentation in French cider.</title>
        <authorList>
            <person name="Cousin F.J."/>
            <person name="Medina Fernandez S."/>
            <person name="Misery B."/>
            <person name="Laplace J.-M."/>
            <person name="Cretenet M."/>
        </authorList>
    </citation>
    <scope>NUCLEOTIDE SEQUENCE</scope>
    <source>
        <strain evidence="3">UCMA15901</strain>
    </source>
</reference>
<dbReference type="Pfam" id="PF02272">
    <property type="entry name" value="DHHA1"/>
    <property type="match status" value="1"/>
</dbReference>
<dbReference type="AlphaFoldDB" id="A0AAP5WDA1"/>
<evidence type="ECO:0000313" key="4">
    <source>
        <dbReference type="EMBL" id="OAD63359.1"/>
    </source>
</evidence>
<comment type="caution">
    <text evidence="3">The sequence shown here is derived from an EMBL/GenBank/DDBJ whole genome shotgun (WGS) entry which is preliminary data.</text>
</comment>
<gene>
    <name evidence="4" type="ORF">A7K95_10030</name>
    <name evidence="3" type="ORF">GA842_04520</name>
</gene>
<dbReference type="Proteomes" id="UP000077280">
    <property type="component" value="Unassembled WGS sequence"/>
</dbReference>
<organism evidence="3 6">
    <name type="scientific">Pediococcus parvulus</name>
    <dbReference type="NCBI Taxonomy" id="54062"/>
    <lineage>
        <taxon>Bacteria</taxon>
        <taxon>Bacillati</taxon>
        <taxon>Bacillota</taxon>
        <taxon>Bacilli</taxon>
        <taxon>Lactobacillales</taxon>
        <taxon>Lactobacillaceae</taxon>
        <taxon>Pediococcus</taxon>
    </lineage>
</organism>